<gene>
    <name evidence="10" type="primary">tolR</name>
    <name evidence="11" type="ORF">ARC78_07170</name>
</gene>
<accession>A0A0R0ANK2</accession>
<reference evidence="11 12" key="1">
    <citation type="submission" date="2015-10" db="EMBL/GenBank/DDBJ databases">
        <title>Genome sequencing and analysis of members of genus Stenotrophomonas.</title>
        <authorList>
            <person name="Patil P.P."/>
            <person name="Midha S."/>
            <person name="Patil P.B."/>
        </authorList>
    </citation>
    <scope>NUCLEOTIDE SEQUENCE [LARGE SCALE GENOMIC DNA]</scope>
    <source>
        <strain evidence="11 12">JCM 9942</strain>
    </source>
</reference>
<keyword evidence="12" id="KW-1185">Reference proteome</keyword>
<evidence type="ECO:0000256" key="3">
    <source>
        <dbReference type="ARBA" id="ARBA00022475"/>
    </source>
</evidence>
<comment type="function">
    <text evidence="10">Part of the Tol-Pal system, which plays a role in outer membrane invagination during cell division and is important for maintaining outer membrane integrity.</text>
</comment>
<evidence type="ECO:0000256" key="7">
    <source>
        <dbReference type="ARBA" id="ARBA00022989"/>
    </source>
</evidence>
<dbReference type="OrthoDB" id="9798629at2"/>
<protein>
    <recommendedName>
        <fullName evidence="10">Tol-Pal system protein TolR</fullName>
    </recommendedName>
</protein>
<evidence type="ECO:0000256" key="6">
    <source>
        <dbReference type="ARBA" id="ARBA00022692"/>
    </source>
</evidence>
<dbReference type="NCBIfam" id="TIGR02801">
    <property type="entry name" value="tolR"/>
    <property type="match status" value="1"/>
</dbReference>
<evidence type="ECO:0000256" key="10">
    <source>
        <dbReference type="HAMAP-Rule" id="MF_02203"/>
    </source>
</evidence>
<evidence type="ECO:0000256" key="9">
    <source>
        <dbReference type="ARBA" id="ARBA00023306"/>
    </source>
</evidence>
<evidence type="ECO:0000256" key="2">
    <source>
        <dbReference type="ARBA" id="ARBA00005811"/>
    </source>
</evidence>
<keyword evidence="3 10" id="KW-1003">Cell membrane</keyword>
<dbReference type="Pfam" id="PF02472">
    <property type="entry name" value="ExbD"/>
    <property type="match status" value="1"/>
</dbReference>
<dbReference type="GO" id="GO:0005886">
    <property type="term" value="C:plasma membrane"/>
    <property type="evidence" value="ECO:0007669"/>
    <property type="project" value="UniProtKB-SubCell"/>
</dbReference>
<keyword evidence="7 10" id="KW-1133">Transmembrane helix</keyword>
<dbReference type="InterPro" id="IPR003400">
    <property type="entry name" value="ExbD"/>
</dbReference>
<dbReference type="HAMAP" id="MF_02203">
    <property type="entry name" value="TolR"/>
    <property type="match status" value="1"/>
</dbReference>
<keyword evidence="9 10" id="KW-0131">Cell cycle</keyword>
<comment type="caution">
    <text evidence="11">The sequence shown here is derived from an EMBL/GenBank/DDBJ whole genome shotgun (WGS) entry which is preliminary data.</text>
</comment>
<comment type="similarity">
    <text evidence="2 10">Belongs to the ExbD/TolR family.</text>
</comment>
<dbReference type="RefSeq" id="WP_054657591.1">
    <property type="nucleotide sequence ID" value="NZ_BAZI01000028.1"/>
</dbReference>
<comment type="subunit">
    <text evidence="10">The Tol-Pal system is composed of five core proteins: the inner membrane proteins TolA, TolQ and TolR, the periplasmic protein TolB and the outer membrane protein Pal. They form a network linking the inner and outer membranes and the peptidoglycan layer.</text>
</comment>
<feature type="transmembrane region" description="Helical" evidence="10">
    <location>
        <begin position="21"/>
        <end position="44"/>
    </location>
</feature>
<proteinExistence type="inferred from homology"/>
<dbReference type="GO" id="GO:0051301">
    <property type="term" value="P:cell division"/>
    <property type="evidence" value="ECO:0007669"/>
    <property type="project" value="UniProtKB-UniRule"/>
</dbReference>
<evidence type="ECO:0000256" key="5">
    <source>
        <dbReference type="ARBA" id="ARBA00022618"/>
    </source>
</evidence>
<keyword evidence="5 10" id="KW-0132">Cell division</keyword>
<dbReference type="PANTHER" id="PTHR30558:SF7">
    <property type="entry name" value="TOL-PAL SYSTEM PROTEIN TOLR"/>
    <property type="match status" value="1"/>
</dbReference>
<evidence type="ECO:0000313" key="11">
    <source>
        <dbReference type="EMBL" id="KRG43402.1"/>
    </source>
</evidence>
<organism evidence="11 12">
    <name type="scientific">Stenotrophomonas pictorum JCM 9942</name>
    <dbReference type="NCBI Taxonomy" id="1236960"/>
    <lineage>
        <taxon>Bacteria</taxon>
        <taxon>Pseudomonadati</taxon>
        <taxon>Pseudomonadota</taxon>
        <taxon>Gammaproteobacteria</taxon>
        <taxon>Lysobacterales</taxon>
        <taxon>Lysobacteraceae</taxon>
        <taxon>Stenotrophomonas</taxon>
    </lineage>
</organism>
<dbReference type="EMBL" id="LLXS01000013">
    <property type="protein sequence ID" value="KRG43402.1"/>
    <property type="molecule type" value="Genomic_DNA"/>
</dbReference>
<evidence type="ECO:0000256" key="1">
    <source>
        <dbReference type="ARBA" id="ARBA00004162"/>
    </source>
</evidence>
<name>A0A0R0ANK2_9GAMM</name>
<comment type="subcellular location">
    <subcellularLocation>
        <location evidence="10">Cell inner membrane</location>
        <topology evidence="10">Single-pass membrane protein</topology>
    </subcellularLocation>
    <subcellularLocation>
        <location evidence="1">Cell membrane</location>
        <topology evidence="1">Single-pass membrane protein</topology>
    </subcellularLocation>
</comment>
<dbReference type="Proteomes" id="UP000050836">
    <property type="component" value="Unassembled WGS sequence"/>
</dbReference>
<dbReference type="InterPro" id="IPR014168">
    <property type="entry name" value="Tol-Pal_TolR"/>
</dbReference>
<dbReference type="AlphaFoldDB" id="A0A0R0ANK2"/>
<dbReference type="PANTHER" id="PTHR30558">
    <property type="entry name" value="EXBD MEMBRANE COMPONENT OF PMF-DRIVEN MACROMOLECULE IMPORT SYSTEM"/>
    <property type="match status" value="1"/>
</dbReference>
<keyword evidence="8 10" id="KW-0472">Membrane</keyword>
<keyword evidence="4 10" id="KW-0997">Cell inner membrane</keyword>
<dbReference type="Gene3D" id="3.30.420.270">
    <property type="match status" value="1"/>
</dbReference>
<dbReference type="GO" id="GO:0015031">
    <property type="term" value="P:protein transport"/>
    <property type="evidence" value="ECO:0007669"/>
    <property type="project" value="InterPro"/>
</dbReference>
<keyword evidence="6 10" id="KW-0812">Transmembrane</keyword>
<dbReference type="GO" id="GO:0022857">
    <property type="term" value="F:transmembrane transporter activity"/>
    <property type="evidence" value="ECO:0007669"/>
    <property type="project" value="InterPro"/>
</dbReference>
<evidence type="ECO:0000256" key="8">
    <source>
        <dbReference type="ARBA" id="ARBA00023136"/>
    </source>
</evidence>
<evidence type="ECO:0000313" key="12">
    <source>
        <dbReference type="Proteomes" id="UP000050836"/>
    </source>
</evidence>
<evidence type="ECO:0000256" key="4">
    <source>
        <dbReference type="ARBA" id="ARBA00022519"/>
    </source>
</evidence>
<sequence length="142" mass="15381">MTAAIPRRKRRKLKSEINVVPYIDVMLVLLIIFMVTAPLLTLSFEVDLPSSTAKALESRQDPVIVSVRADGQLSLKLPEAKDPQAMEAGVLQAQLGALASQDKDLRVIVAADKTVTYEKVVAAMDVIKAAKIEKVGLATDAR</sequence>